<dbReference type="UniPathway" id="UPA00034">
    <property type="reaction ID" value="UER00021"/>
</dbReference>
<proteinExistence type="inferred from homology"/>
<comment type="catalytic activity">
    <reaction evidence="14">
        <text>N-succinyl-(2S,6S)-2,6-diaminopimelate + H2O = (2S,6S)-2,6-diaminopimelate + succinate</text>
        <dbReference type="Rhea" id="RHEA:22608"/>
        <dbReference type="ChEBI" id="CHEBI:15377"/>
        <dbReference type="ChEBI" id="CHEBI:30031"/>
        <dbReference type="ChEBI" id="CHEBI:57609"/>
        <dbReference type="ChEBI" id="CHEBI:58087"/>
        <dbReference type="EC" id="3.5.1.18"/>
    </reaction>
</comment>
<dbReference type="AlphaFoldDB" id="A0A0R2CKJ5"/>
<evidence type="ECO:0000313" key="17">
    <source>
        <dbReference type="Proteomes" id="UP000051131"/>
    </source>
</evidence>
<sequence length="396" mass="43340">MNIKGIVVGLMDKKTKIEILKTILAIESINNNEALVADYIASLFSEYPVTVEKVTYAHNRDNLVITIGSSGPILGFSGHMDVVAPGNLTDWVTPPFEPTIIDNRMFGRGAADMKGGLAALVVALLELLEKNIKLKGRVRLLATVGEETGEYGAAQLTKLGYADNLAGLVIAEPTDNMQRIVYTSRGVIDYKVISKGKSAHSARPQYGINAIDNLLAFYELAKKRLSAFTETDTILGGITHNITVINGGEQINSIPSSAELMGNIRTIPQYPNQIFFEALEKIIVELNEKKDFDLSISYSFPEEAIPGEPDSNIIQIAQKVHQQYWKIPVKVTGSLGANDGAEFLQAKGDFASIVLGPGSHTSHQSNEYIELDTYLKAIKFYQNFAVTFLNEQSQVI</sequence>
<evidence type="ECO:0000256" key="1">
    <source>
        <dbReference type="ARBA" id="ARBA00001941"/>
    </source>
</evidence>
<dbReference type="NCBIfam" id="NF006365">
    <property type="entry name" value="PRK08588.1"/>
    <property type="match status" value="1"/>
</dbReference>
<keyword evidence="12" id="KW-0457">Lysine biosynthesis</keyword>
<evidence type="ECO:0000256" key="9">
    <source>
        <dbReference type="ARBA" id="ARBA00022801"/>
    </source>
</evidence>
<evidence type="ECO:0000256" key="7">
    <source>
        <dbReference type="ARBA" id="ARBA00022605"/>
    </source>
</evidence>
<reference evidence="16 17" key="1">
    <citation type="journal article" date="2015" name="Genome Announc.">
        <title>Expanding the biotechnology potential of lactobacilli through comparative genomics of 213 strains and associated genera.</title>
        <authorList>
            <person name="Sun Z."/>
            <person name="Harris H.M."/>
            <person name="McCann A."/>
            <person name="Guo C."/>
            <person name="Argimon S."/>
            <person name="Zhang W."/>
            <person name="Yang X."/>
            <person name="Jeffery I.B."/>
            <person name="Cooney J.C."/>
            <person name="Kagawa T.F."/>
            <person name="Liu W."/>
            <person name="Song Y."/>
            <person name="Salvetti E."/>
            <person name="Wrobel A."/>
            <person name="Rasinkangas P."/>
            <person name="Parkhill J."/>
            <person name="Rea M.C."/>
            <person name="O'Sullivan O."/>
            <person name="Ritari J."/>
            <person name="Douillard F.P."/>
            <person name="Paul Ross R."/>
            <person name="Yang R."/>
            <person name="Briner A.E."/>
            <person name="Felis G.E."/>
            <person name="de Vos W.M."/>
            <person name="Barrangou R."/>
            <person name="Klaenhammer T.R."/>
            <person name="Caufield P.W."/>
            <person name="Cui Y."/>
            <person name="Zhang H."/>
            <person name="O'Toole P.W."/>
        </authorList>
    </citation>
    <scope>NUCLEOTIDE SEQUENCE [LARGE SCALE GENOMIC DNA]</scope>
    <source>
        <strain evidence="16 17">DSM 21116</strain>
    </source>
</reference>
<dbReference type="Pfam" id="PF07687">
    <property type="entry name" value="M20_dimer"/>
    <property type="match status" value="1"/>
</dbReference>
<dbReference type="InterPro" id="IPR036264">
    <property type="entry name" value="Bact_exopeptidase_dim_dom"/>
</dbReference>
<dbReference type="InterPro" id="IPR011650">
    <property type="entry name" value="Peptidase_M20_dimer"/>
</dbReference>
<dbReference type="Gene3D" id="3.30.70.360">
    <property type="match status" value="1"/>
</dbReference>
<comment type="pathway">
    <text evidence="3">Amino-acid biosynthesis; L-lysine biosynthesis via DAP pathway; LL-2,6-diaminopimelate from (S)-tetrahydrodipicolinate (succinylase route): step 3/3.</text>
</comment>
<evidence type="ECO:0000256" key="11">
    <source>
        <dbReference type="ARBA" id="ARBA00022915"/>
    </source>
</evidence>
<dbReference type="Gene3D" id="3.40.630.10">
    <property type="entry name" value="Zn peptidases"/>
    <property type="match status" value="2"/>
</dbReference>
<accession>A0A0R2CKJ5</accession>
<evidence type="ECO:0000256" key="5">
    <source>
        <dbReference type="ARBA" id="ARBA00011921"/>
    </source>
</evidence>
<evidence type="ECO:0000313" key="16">
    <source>
        <dbReference type="EMBL" id="KRM92143.1"/>
    </source>
</evidence>
<dbReference type="SUPFAM" id="SSF53187">
    <property type="entry name" value="Zn-dependent exopeptidases"/>
    <property type="match status" value="1"/>
</dbReference>
<dbReference type="SUPFAM" id="SSF55031">
    <property type="entry name" value="Bacterial exopeptidase dimerisation domain"/>
    <property type="match status" value="1"/>
</dbReference>
<dbReference type="Proteomes" id="UP000051131">
    <property type="component" value="Unassembled WGS sequence"/>
</dbReference>
<comment type="cofactor">
    <cofactor evidence="2">
        <name>Zn(2+)</name>
        <dbReference type="ChEBI" id="CHEBI:29105"/>
    </cofactor>
</comment>
<evidence type="ECO:0000256" key="10">
    <source>
        <dbReference type="ARBA" id="ARBA00022833"/>
    </source>
</evidence>
<dbReference type="Pfam" id="PF01546">
    <property type="entry name" value="Peptidase_M20"/>
    <property type="match status" value="1"/>
</dbReference>
<dbReference type="GO" id="GO:0009089">
    <property type="term" value="P:lysine biosynthetic process via diaminopimelate"/>
    <property type="evidence" value="ECO:0007669"/>
    <property type="project" value="UniProtKB-UniPathway"/>
</dbReference>
<dbReference type="GO" id="GO:0019877">
    <property type="term" value="P:diaminopimelate biosynthetic process"/>
    <property type="evidence" value="ECO:0007669"/>
    <property type="project" value="UniProtKB-KW"/>
</dbReference>
<dbReference type="PROSITE" id="PS00758">
    <property type="entry name" value="ARGE_DAPE_CPG2_1"/>
    <property type="match status" value="1"/>
</dbReference>
<gene>
    <name evidence="16" type="ORF">FC80_GL000326</name>
</gene>
<dbReference type="PROSITE" id="PS00759">
    <property type="entry name" value="ARGE_DAPE_CPG2_2"/>
    <property type="match status" value="1"/>
</dbReference>
<dbReference type="NCBIfam" id="TIGR01910">
    <property type="entry name" value="DapE-ArgE"/>
    <property type="match status" value="1"/>
</dbReference>
<keyword evidence="17" id="KW-1185">Reference proteome</keyword>
<dbReference type="STRING" id="1423729.FC80_GL000326"/>
<dbReference type="InterPro" id="IPR050072">
    <property type="entry name" value="Peptidase_M20A"/>
</dbReference>
<keyword evidence="8" id="KW-0479">Metal-binding</keyword>
<protein>
    <recommendedName>
        <fullName evidence="6">Probable succinyl-diaminopimelate desuccinylase</fullName>
        <ecNumber evidence="5">3.5.1.18</ecNumber>
    </recommendedName>
</protein>
<dbReference type="EC" id="3.5.1.18" evidence="5"/>
<comment type="caution">
    <text evidence="16">The sequence shown here is derived from an EMBL/GenBank/DDBJ whole genome shotgun (WGS) entry which is preliminary data.</text>
</comment>
<dbReference type="InterPro" id="IPR001261">
    <property type="entry name" value="ArgE/DapE_CS"/>
</dbReference>
<keyword evidence="10" id="KW-0862">Zinc</keyword>
<evidence type="ECO:0000256" key="3">
    <source>
        <dbReference type="ARBA" id="ARBA00005130"/>
    </source>
</evidence>
<evidence type="ECO:0000256" key="6">
    <source>
        <dbReference type="ARBA" id="ARBA00016853"/>
    </source>
</evidence>
<evidence type="ECO:0000256" key="2">
    <source>
        <dbReference type="ARBA" id="ARBA00001947"/>
    </source>
</evidence>
<evidence type="ECO:0000256" key="13">
    <source>
        <dbReference type="ARBA" id="ARBA00023285"/>
    </source>
</evidence>
<evidence type="ECO:0000256" key="12">
    <source>
        <dbReference type="ARBA" id="ARBA00023154"/>
    </source>
</evidence>
<keyword evidence="13" id="KW-0170">Cobalt</keyword>
<keyword evidence="11" id="KW-0220">Diaminopimelate biosynthesis</keyword>
<evidence type="ECO:0000256" key="14">
    <source>
        <dbReference type="ARBA" id="ARBA00051301"/>
    </source>
</evidence>
<dbReference type="PATRIC" id="fig|1423729.3.peg.329"/>
<dbReference type="InterPro" id="IPR002933">
    <property type="entry name" value="Peptidase_M20"/>
</dbReference>
<dbReference type="CDD" id="cd08659">
    <property type="entry name" value="M20_ArgE_DapE-like"/>
    <property type="match status" value="1"/>
</dbReference>
<comment type="cofactor">
    <cofactor evidence="1">
        <name>Co(2+)</name>
        <dbReference type="ChEBI" id="CHEBI:48828"/>
    </cofactor>
</comment>
<comment type="similarity">
    <text evidence="4">Belongs to the peptidase M20A family.</text>
</comment>
<evidence type="ECO:0000256" key="8">
    <source>
        <dbReference type="ARBA" id="ARBA00022723"/>
    </source>
</evidence>
<dbReference type="InterPro" id="IPR010182">
    <property type="entry name" value="ArgE/DapE"/>
</dbReference>
<dbReference type="PANTHER" id="PTHR43808">
    <property type="entry name" value="ACETYLORNITHINE DEACETYLASE"/>
    <property type="match status" value="1"/>
</dbReference>
<name>A0A0R2CKJ5_9LACO</name>
<dbReference type="PANTHER" id="PTHR43808:SF8">
    <property type="entry name" value="PEPTIDASE M20 DIMERISATION DOMAIN-CONTAINING PROTEIN"/>
    <property type="match status" value="1"/>
</dbReference>
<feature type="domain" description="Peptidase M20 dimerisation" evidence="15">
    <location>
        <begin position="183"/>
        <end position="289"/>
    </location>
</feature>
<dbReference type="EMBL" id="AYZE01000008">
    <property type="protein sequence ID" value="KRM92143.1"/>
    <property type="molecule type" value="Genomic_DNA"/>
</dbReference>
<dbReference type="GO" id="GO:0046872">
    <property type="term" value="F:metal ion binding"/>
    <property type="evidence" value="ECO:0007669"/>
    <property type="project" value="UniProtKB-KW"/>
</dbReference>
<evidence type="ECO:0000256" key="4">
    <source>
        <dbReference type="ARBA" id="ARBA00006247"/>
    </source>
</evidence>
<organism evidence="16 17">
    <name type="scientific">Liquorilactobacillus cacaonum DSM 21116</name>
    <dbReference type="NCBI Taxonomy" id="1423729"/>
    <lineage>
        <taxon>Bacteria</taxon>
        <taxon>Bacillati</taxon>
        <taxon>Bacillota</taxon>
        <taxon>Bacilli</taxon>
        <taxon>Lactobacillales</taxon>
        <taxon>Lactobacillaceae</taxon>
        <taxon>Liquorilactobacillus</taxon>
    </lineage>
</organism>
<keyword evidence="7" id="KW-0028">Amino-acid biosynthesis</keyword>
<evidence type="ECO:0000259" key="15">
    <source>
        <dbReference type="Pfam" id="PF07687"/>
    </source>
</evidence>
<keyword evidence="9" id="KW-0378">Hydrolase</keyword>
<dbReference type="GO" id="GO:0009014">
    <property type="term" value="F:succinyl-diaminopimelate desuccinylase activity"/>
    <property type="evidence" value="ECO:0007669"/>
    <property type="project" value="UniProtKB-EC"/>
</dbReference>